<keyword evidence="2" id="KW-1185">Reference proteome</keyword>
<reference evidence="1 2" key="1">
    <citation type="submission" date="2021-03" db="EMBL/GenBank/DDBJ databases">
        <title>Genomic and phenotypic characterization of Chloracidobacterium isolates provides evidence for multiple species.</title>
        <authorList>
            <person name="Saini M.K."/>
            <person name="Costas A.M.G."/>
            <person name="Tank M."/>
            <person name="Bryant D.A."/>
        </authorList>
    </citation>
    <scope>NUCLEOTIDE SEQUENCE [LARGE SCALE GENOMIC DNA]</scope>
    <source>
        <strain evidence="1 2">BV2-C</strain>
    </source>
</reference>
<accession>A0ABX8B9L9</accession>
<sequence length="111" mass="12124">MSNCTTHPNHQHVHGTDCGHTRIQHDDHVDYLHDGHLHFQHGDHYDEHVIAISATNPAGCVPAAAACSHVHGPDCGHEAIPHGDHVDYLVDGRLHHVHDGHCDDHGPVTVL</sequence>
<dbReference type="RefSeq" id="WP_211429463.1">
    <property type="nucleotide sequence ID" value="NZ_CP072648.1"/>
</dbReference>
<protein>
    <recommendedName>
        <fullName evidence="3">Threonine dehydratase</fullName>
    </recommendedName>
</protein>
<dbReference type="EMBL" id="CP072648">
    <property type="protein sequence ID" value="QUW03573.1"/>
    <property type="molecule type" value="Genomic_DNA"/>
</dbReference>
<dbReference type="Proteomes" id="UP000676506">
    <property type="component" value="Chromosome 1"/>
</dbReference>
<evidence type="ECO:0000313" key="1">
    <source>
        <dbReference type="EMBL" id="QUW03573.1"/>
    </source>
</evidence>
<name>A0ABX8B9L9_9BACT</name>
<evidence type="ECO:0000313" key="2">
    <source>
        <dbReference type="Proteomes" id="UP000676506"/>
    </source>
</evidence>
<gene>
    <name evidence="1" type="ORF">J8C06_03820</name>
</gene>
<evidence type="ECO:0008006" key="3">
    <source>
        <dbReference type="Google" id="ProtNLM"/>
    </source>
</evidence>
<proteinExistence type="predicted"/>
<organism evidence="1 2">
    <name type="scientific">Chloracidobacterium validum</name>
    <dbReference type="NCBI Taxonomy" id="2821543"/>
    <lineage>
        <taxon>Bacteria</taxon>
        <taxon>Pseudomonadati</taxon>
        <taxon>Acidobacteriota</taxon>
        <taxon>Terriglobia</taxon>
        <taxon>Terriglobales</taxon>
        <taxon>Acidobacteriaceae</taxon>
        <taxon>Chloracidobacterium</taxon>
    </lineage>
</organism>